<dbReference type="AlphaFoldDB" id="A0A4Q1SKC6"/>
<feature type="chain" id="PRO_5020829154" evidence="2">
    <location>
        <begin position="29"/>
        <end position="275"/>
    </location>
</feature>
<evidence type="ECO:0000256" key="2">
    <source>
        <dbReference type="SAM" id="SignalP"/>
    </source>
</evidence>
<dbReference type="OrthoDB" id="115473at2"/>
<accession>A0A4Q1SKC6</accession>
<comment type="caution">
    <text evidence="3">The sequence shown here is derived from an EMBL/GenBank/DDBJ whole genome shotgun (WGS) entry which is preliminary data.</text>
</comment>
<evidence type="ECO:0000313" key="4">
    <source>
        <dbReference type="Proteomes" id="UP000290253"/>
    </source>
</evidence>
<dbReference type="EMBL" id="SDMK01000001">
    <property type="protein sequence ID" value="RXS97917.1"/>
    <property type="molecule type" value="Genomic_DNA"/>
</dbReference>
<dbReference type="RefSeq" id="WP_129207696.1">
    <property type="nucleotide sequence ID" value="NZ_BMGU01000001.1"/>
</dbReference>
<dbReference type="Proteomes" id="UP000290253">
    <property type="component" value="Unassembled WGS sequence"/>
</dbReference>
<feature type="region of interest" description="Disordered" evidence="1">
    <location>
        <begin position="38"/>
        <end position="81"/>
    </location>
</feature>
<evidence type="ECO:0000256" key="1">
    <source>
        <dbReference type="SAM" id="MobiDB-lite"/>
    </source>
</evidence>
<protein>
    <submittedName>
        <fullName evidence="3">Uncharacterized protein</fullName>
    </submittedName>
</protein>
<proteinExistence type="predicted"/>
<name>A0A4Q1SKC6_9BACT</name>
<evidence type="ECO:0000313" key="3">
    <source>
        <dbReference type="EMBL" id="RXS97917.1"/>
    </source>
</evidence>
<reference evidence="3 4" key="1">
    <citation type="journal article" date="2016" name="Int. J. Syst. Evol. Microbiol.">
        <title>Acidipila dinghuensis sp. nov., an acidobacterium isolated from forest soil.</title>
        <authorList>
            <person name="Jiang Y.W."/>
            <person name="Wang J."/>
            <person name="Chen M.H."/>
            <person name="Lv Y.Y."/>
            <person name="Qiu L.H."/>
        </authorList>
    </citation>
    <scope>NUCLEOTIDE SEQUENCE [LARGE SCALE GENOMIC DNA]</scope>
    <source>
        <strain evidence="3 4">DHOF10</strain>
    </source>
</reference>
<organism evidence="3 4">
    <name type="scientific">Silvibacterium dinghuense</name>
    <dbReference type="NCBI Taxonomy" id="1560006"/>
    <lineage>
        <taxon>Bacteria</taxon>
        <taxon>Pseudomonadati</taxon>
        <taxon>Acidobacteriota</taxon>
        <taxon>Terriglobia</taxon>
        <taxon>Terriglobales</taxon>
        <taxon>Acidobacteriaceae</taxon>
        <taxon>Silvibacterium</taxon>
    </lineage>
</organism>
<gene>
    <name evidence="3" type="ORF">ESZ00_08690</name>
</gene>
<feature type="signal peptide" evidence="2">
    <location>
        <begin position="1"/>
        <end position="28"/>
    </location>
</feature>
<sequence length="275" mass="30151">MRSNSSLSFKRLAAVLLGLPLAFVPAYAQQAVETDAVTVPAAHSDDSSSVEELPDAPGMPQQGGATAAAAPQNSDSAAEGKQTKRILGIIPNFRSVSVDAKLPPMSVKDKFIGATEDSFDYSSFIFAGLLAGEAQLENSYPQFHQGAAGYARYYWHTFADQTDENYMVEFFFPVALHQDPRYYTLERGGFFKRIGYSFSRIAITRQDDGSSNFNYSEVVGAGAAAGISALYYPGADRTWTKVGQRWATSVGLDGMTFVFKEFWPDINDHIFHQKD</sequence>
<keyword evidence="2" id="KW-0732">Signal</keyword>
<keyword evidence="4" id="KW-1185">Reference proteome</keyword>
<feature type="compositionally biased region" description="Low complexity" evidence="1">
    <location>
        <begin position="56"/>
        <end position="77"/>
    </location>
</feature>